<dbReference type="Pfam" id="PF12802">
    <property type="entry name" value="MarR_2"/>
    <property type="match status" value="1"/>
</dbReference>
<dbReference type="InterPro" id="IPR036390">
    <property type="entry name" value="WH_DNA-bd_sf"/>
</dbReference>
<accession>M8DDE2</accession>
<dbReference type="AlphaFoldDB" id="M8DDE2"/>
<organism evidence="3 4">
    <name type="scientific">Brevibacillus borstelensis AK1</name>
    <dbReference type="NCBI Taxonomy" id="1300222"/>
    <lineage>
        <taxon>Bacteria</taxon>
        <taxon>Bacillati</taxon>
        <taxon>Bacillota</taxon>
        <taxon>Bacilli</taxon>
        <taxon>Bacillales</taxon>
        <taxon>Paenibacillaceae</taxon>
        <taxon>Brevibacillus</taxon>
    </lineage>
</organism>
<dbReference type="PRINTS" id="PR00598">
    <property type="entry name" value="HTHMARR"/>
</dbReference>
<evidence type="ECO:0000256" key="1">
    <source>
        <dbReference type="ARBA" id="ARBA00023125"/>
    </source>
</evidence>
<dbReference type="Proteomes" id="UP000012081">
    <property type="component" value="Unassembled WGS sequence"/>
</dbReference>
<gene>
    <name evidence="3" type="ORF">I532_01995</name>
</gene>
<dbReference type="PATRIC" id="fig|1300222.3.peg.408"/>
<evidence type="ECO:0000313" key="3">
    <source>
        <dbReference type="EMBL" id="EMT54339.1"/>
    </source>
</evidence>
<dbReference type="STRING" id="1300222.I532_01995"/>
<comment type="caution">
    <text evidence="3">The sequence shown here is derived from an EMBL/GenBank/DDBJ whole genome shotgun (WGS) entry which is preliminary data.</text>
</comment>
<reference evidence="3 4" key="1">
    <citation type="submission" date="2013-03" db="EMBL/GenBank/DDBJ databases">
        <title>Assembly of a new bacterial strain Brevibacillus borstelensis AK1.</title>
        <authorList>
            <person name="Rajan I."/>
            <person name="PoliReddy D."/>
            <person name="Sugumar T."/>
            <person name="Rathinam K."/>
            <person name="Alqarawi S."/>
            <person name="Khalil A.B."/>
            <person name="Sivakumar N."/>
        </authorList>
    </citation>
    <scope>NUCLEOTIDE SEQUENCE [LARGE SCALE GENOMIC DNA]</scope>
    <source>
        <strain evidence="3 4">AK1</strain>
    </source>
</reference>
<dbReference type="PANTHER" id="PTHR33164:SF43">
    <property type="entry name" value="HTH-TYPE TRANSCRIPTIONAL REPRESSOR YETL"/>
    <property type="match status" value="1"/>
</dbReference>
<dbReference type="SUPFAM" id="SSF46785">
    <property type="entry name" value="Winged helix' DNA-binding domain"/>
    <property type="match status" value="1"/>
</dbReference>
<dbReference type="SMART" id="SM00347">
    <property type="entry name" value="HTH_MARR"/>
    <property type="match status" value="1"/>
</dbReference>
<dbReference type="RefSeq" id="WP_003386070.1">
    <property type="nucleotide sequence ID" value="NZ_APBN01000001.1"/>
</dbReference>
<dbReference type="GO" id="GO:0003677">
    <property type="term" value="F:DNA binding"/>
    <property type="evidence" value="ECO:0007669"/>
    <property type="project" value="UniProtKB-KW"/>
</dbReference>
<evidence type="ECO:0000313" key="4">
    <source>
        <dbReference type="Proteomes" id="UP000012081"/>
    </source>
</evidence>
<dbReference type="InterPro" id="IPR000835">
    <property type="entry name" value="HTH_MarR-typ"/>
</dbReference>
<dbReference type="PROSITE" id="PS50995">
    <property type="entry name" value="HTH_MARR_2"/>
    <property type="match status" value="1"/>
</dbReference>
<keyword evidence="1" id="KW-0238">DNA-binding</keyword>
<dbReference type="EMBL" id="APBN01000001">
    <property type="protein sequence ID" value="EMT54339.1"/>
    <property type="molecule type" value="Genomic_DNA"/>
</dbReference>
<dbReference type="InterPro" id="IPR039422">
    <property type="entry name" value="MarR/SlyA-like"/>
</dbReference>
<dbReference type="OrthoDB" id="9799663at2"/>
<keyword evidence="4" id="KW-1185">Reference proteome</keyword>
<evidence type="ECO:0000259" key="2">
    <source>
        <dbReference type="PROSITE" id="PS50995"/>
    </source>
</evidence>
<dbReference type="GO" id="GO:0003700">
    <property type="term" value="F:DNA-binding transcription factor activity"/>
    <property type="evidence" value="ECO:0007669"/>
    <property type="project" value="InterPro"/>
</dbReference>
<feature type="domain" description="HTH marR-type" evidence="2">
    <location>
        <begin position="6"/>
        <end position="139"/>
    </location>
</feature>
<dbReference type="PANTHER" id="PTHR33164">
    <property type="entry name" value="TRANSCRIPTIONAL REGULATOR, MARR FAMILY"/>
    <property type="match status" value="1"/>
</dbReference>
<sequence>MTDRFRDSLGHNLHRVGQLIREETAKALGPFGITPEQWQLLVATAQTDGLTPSELGKRTLRDKTTISRILPGLLKKGWLKTEPHSQDARSYIVKMAPDKVKVIEETLEAVRDHFTQSVFAPFSKAEQDMFLSMVVRLRDHLEK</sequence>
<dbReference type="Gene3D" id="1.10.10.10">
    <property type="entry name" value="Winged helix-like DNA-binding domain superfamily/Winged helix DNA-binding domain"/>
    <property type="match status" value="1"/>
</dbReference>
<protein>
    <submittedName>
        <fullName evidence="3">MarR family transcriptional regulator</fullName>
    </submittedName>
</protein>
<proteinExistence type="predicted"/>
<dbReference type="GeneID" id="89499301"/>
<dbReference type="InterPro" id="IPR036388">
    <property type="entry name" value="WH-like_DNA-bd_sf"/>
</dbReference>
<name>M8DDE2_9BACL</name>
<dbReference type="GO" id="GO:0006950">
    <property type="term" value="P:response to stress"/>
    <property type="evidence" value="ECO:0007669"/>
    <property type="project" value="TreeGrafter"/>
</dbReference>